<dbReference type="OrthoDB" id="2537718at2759"/>
<feature type="compositionally biased region" description="Low complexity" evidence="1">
    <location>
        <begin position="346"/>
        <end position="365"/>
    </location>
</feature>
<feature type="compositionally biased region" description="Basic residues" evidence="1">
    <location>
        <begin position="92"/>
        <end position="101"/>
    </location>
</feature>
<sequence>MSFGSSTNKPKYELPQESTLAPSAGPSSPFRRFATRVKQVCQHILPASPSLSSVRSATPSFDASLDSTSPYLAETTTSRPPTTVVTTSGPNRLRKRSRAQRRGGSCTSPSSTNGNKVLDRVRAEEEDDTLDVERSMLVELARERIQYQVAERRRTASSSLYSVSGSTAMTVAPALAGGGKEVDSPMSGASGAARGGSGGGMSSLFRRSATLRSPLRRHQSCHPIHQLTHKDVSGYHDDEDEGSVDPFVYRRNSSSCPSLPNQRRPVEALNEDLRPSPASSSALDHREPEEDEANEINQDSRIDEEALFFSPPLRHCSSSLSARASATSGRDLLHYSDARTPPLSPSTPTTAIHSHSPPFRLLRPSLSPPSPSRARAQLTNHYPRATKRPPFSLSLPSFGKRRASMIRNLKLETVVAPTQSSRATEEWAPIPPSLSQSSQPSSASASITRPSKNRRSHSLSRSRSVLNDEDLFGFGINQLASTSTDQLLRTRPQSISLGCKTGFARLQDDEDEDDGKDEAARLAEQREWHQKLLKFAAGRDSLEL</sequence>
<dbReference type="AlphaFoldDB" id="A0A238FU86"/>
<keyword evidence="3" id="KW-1185">Reference proteome</keyword>
<feature type="region of interest" description="Disordered" evidence="1">
    <location>
        <begin position="334"/>
        <end position="375"/>
    </location>
</feature>
<feature type="compositionally biased region" description="Low complexity" evidence="1">
    <location>
        <begin position="433"/>
        <end position="447"/>
    </location>
</feature>
<feature type="region of interest" description="Disordered" evidence="1">
    <location>
        <begin position="178"/>
        <end position="302"/>
    </location>
</feature>
<feature type="compositionally biased region" description="Polar residues" evidence="1">
    <location>
        <begin position="105"/>
        <end position="115"/>
    </location>
</feature>
<protein>
    <submittedName>
        <fullName evidence="2">BQ2448_7817 protein</fullName>
    </submittedName>
</protein>
<evidence type="ECO:0000313" key="3">
    <source>
        <dbReference type="Proteomes" id="UP000198372"/>
    </source>
</evidence>
<feature type="compositionally biased region" description="Basic residues" evidence="1">
    <location>
        <begin position="451"/>
        <end position="460"/>
    </location>
</feature>
<name>A0A238FU86_9BASI</name>
<dbReference type="Proteomes" id="UP000198372">
    <property type="component" value="Unassembled WGS sequence"/>
</dbReference>
<feature type="region of interest" description="Disordered" evidence="1">
    <location>
        <begin position="415"/>
        <end position="462"/>
    </location>
</feature>
<feature type="compositionally biased region" description="Polar residues" evidence="1">
    <location>
        <begin position="49"/>
        <end position="70"/>
    </location>
</feature>
<feature type="region of interest" description="Disordered" evidence="1">
    <location>
        <begin position="45"/>
        <end position="130"/>
    </location>
</feature>
<organism evidence="2 3">
    <name type="scientific">Microbotryum intermedium</name>
    <dbReference type="NCBI Taxonomy" id="269621"/>
    <lineage>
        <taxon>Eukaryota</taxon>
        <taxon>Fungi</taxon>
        <taxon>Dikarya</taxon>
        <taxon>Basidiomycota</taxon>
        <taxon>Pucciniomycotina</taxon>
        <taxon>Microbotryomycetes</taxon>
        <taxon>Microbotryales</taxon>
        <taxon>Microbotryaceae</taxon>
        <taxon>Microbotryum</taxon>
    </lineage>
</organism>
<reference evidence="3" key="1">
    <citation type="submission" date="2016-09" db="EMBL/GenBank/DDBJ databases">
        <authorList>
            <person name="Jeantristanb JTB J.-T."/>
            <person name="Ricardo R."/>
        </authorList>
    </citation>
    <scope>NUCLEOTIDE SEQUENCE [LARGE SCALE GENOMIC DNA]</scope>
</reference>
<feature type="compositionally biased region" description="Polar residues" evidence="1">
    <location>
        <begin position="251"/>
        <end position="261"/>
    </location>
</feature>
<feature type="compositionally biased region" description="Low complexity" evidence="1">
    <location>
        <begin position="75"/>
        <end position="88"/>
    </location>
</feature>
<gene>
    <name evidence="2" type="ORF">BQ2448_7817</name>
</gene>
<accession>A0A238FU86</accession>
<proteinExistence type="predicted"/>
<evidence type="ECO:0000313" key="2">
    <source>
        <dbReference type="EMBL" id="SCV74788.1"/>
    </source>
</evidence>
<evidence type="ECO:0000256" key="1">
    <source>
        <dbReference type="SAM" id="MobiDB-lite"/>
    </source>
</evidence>
<dbReference type="EMBL" id="FMSP01000023">
    <property type="protein sequence ID" value="SCV74788.1"/>
    <property type="molecule type" value="Genomic_DNA"/>
</dbReference>
<feature type="region of interest" description="Disordered" evidence="1">
    <location>
        <begin position="1"/>
        <end position="30"/>
    </location>
</feature>